<dbReference type="SMART" id="SM00490">
    <property type="entry name" value="HELICc"/>
    <property type="match status" value="1"/>
</dbReference>
<dbReference type="InterPro" id="IPR018973">
    <property type="entry name" value="MZB"/>
</dbReference>
<dbReference type="InterPro" id="IPR027417">
    <property type="entry name" value="P-loop_NTPase"/>
</dbReference>
<dbReference type="SMART" id="SM00487">
    <property type="entry name" value="DEXDc"/>
    <property type="match status" value="1"/>
</dbReference>
<evidence type="ECO:0000256" key="1">
    <source>
        <dbReference type="ARBA" id="ARBA00022741"/>
    </source>
</evidence>
<comment type="caution">
    <text evidence="6">The sequence shown here is derived from an EMBL/GenBank/DDBJ whole genome shotgun (WGS) entry which is preliminary data.</text>
</comment>
<keyword evidence="1" id="KW-0547">Nucleotide-binding</keyword>
<dbReference type="InterPro" id="IPR052511">
    <property type="entry name" value="ATP-dep_Helicase"/>
</dbReference>
<reference evidence="6 7" key="1">
    <citation type="submission" date="2024-09" db="EMBL/GenBank/DDBJ databases">
        <authorList>
            <person name="Sun Q."/>
            <person name="Mori K."/>
        </authorList>
    </citation>
    <scope>NUCLEOTIDE SEQUENCE [LARGE SCALE GENOMIC DNA]</scope>
    <source>
        <strain evidence="6 7">TBRC 1432</strain>
    </source>
</reference>
<evidence type="ECO:0000259" key="5">
    <source>
        <dbReference type="PROSITE" id="PS51194"/>
    </source>
</evidence>
<keyword evidence="6" id="KW-0378">Hydrolase</keyword>
<keyword evidence="6" id="KW-0347">Helicase</keyword>
<dbReference type="Proteomes" id="UP001589810">
    <property type="component" value="Unassembled WGS sequence"/>
</dbReference>
<name>A0ABV6MHX9_9PSEU</name>
<accession>A0ABV6MHX9</accession>
<dbReference type="EMBL" id="JBHLUD010000001">
    <property type="protein sequence ID" value="MFC0539886.1"/>
    <property type="molecule type" value="Genomic_DNA"/>
</dbReference>
<keyword evidence="7" id="KW-1185">Reference proteome</keyword>
<sequence>MLGDVLEDYKSYVEGFLNIRDPTILAKVEQEVANGLMWPEPWLALNPAFQSGGSVSDLVEAGLLHPGCREIFRRRTADDPFGSEVVFHQHQADAVRIAARLESYVLTTGTGSGKSMSYIVPIVDRVLREGSGHGVRAIVVYPMNALANSQVGELEKFLGHDKRKVSFERYTGQESPAKRDEILASPPDILLTNYVMLELMLTRPRERCSLISRAEHLSFLVLDELHTYRGRQGADVAMLIRRLRGAIGAEQLQCIGTSATLAGPGTREEQRAEVAALASRLFGTSIPTTNIVGESLRRTTSGELDISSLAVRLVSPPPTTFDALRIDNLAIWIEETFGLCTDDEGNLARQSPLRLRSAASRLSGLTHADQAVCESAIRDTLLAGSRARDSGGRALFAFKLHQFIGKGDTAYVTLDRPGTRYLTTQYQRSAPHGPAGQPLFPLAFCRECGQDYLVVNREKGGEQFTPRVLNGGTGEQAEAAGLLLITDTDWPDRSSPDLLSLVPDDWIIESGGTRELDKARRPRLPQPMRVDTFGTVTEDGISAAFFETLHFCPTCKTSYESTAQSEFSRVASLGTEGRASAVTVLSQAVVRALRETGDLDADARKFLAFSDNRQDASLQAGHFNDFVLVGLIRSAVYQATLGQQRKYPDEPLTDDNLGRKVVESLKVDIATYARNPEVEYAAKTKVTRALRESVAYRVWADLRRGWRITMPNLEQTGQLLLTYAGLDQLADDDSRWAAAGQPLAGAEPETRQLIMQTLLDEMRRNICIESAYLTEERYEDIKRASQEWLRAPWALTDEQGVYAATCYPGARPRATPGIGRDLYLSGLGQYGRWLRRPGRFPLHDHHLTVRDADGLITTLLTVMANVGLLARIEERNRRVGYRIQAGMIEWHAGDGRRRATDPIRTNAADGRVNPYFRRFYAETATGLAGLEAREHTAQVRQEDRQERERRFSEAELPVLYCSPTMELGVDIKSLNAVGMRNVPPTPANYAQRSGRAGRSGQPAVVLTYCATGNAHDNYYFGRSQDMVAGAVAPPRLELGNQDLVRAHVHAIWLVVIDLDLKASMTDLLDVDLPGQPLRDEVTSKIANTAMAARATAAARTVLLATSEVTSAPWWRADWIDVAVREAPRRFQLAFERWRGLYNEAQAELDSANEVLKTIGASEPAKKRARGQISEARAALDLLKGDIDDVNQGDFYTYRYFASEGFLPGYSFPRLPLAAFIPAERKTRHGQGDYVQRPRFLAISEFGPGAFIYHEGARYEVTRVSLPARDDGSGINLTEIKRCEACGYLHDSNGATSHEFCEHCDSPRLLTMTRMMKLLAVKTRRRDRISADEEERQRAGHEITTAIRFEPYGERTSKLTSRLLAVDGTLLAELSYGDTALIRRMNVGLRRRKDKDERGYLLDTLDGRWARTADLTAQDGTATPGGPDERIQRVVPFVEDHRNALLIKLAPHISTEQRMATMYTLKRAVETEFQLESNELAVEPMPGRTGEHAWSVLLMFEAAEGGAGVLRRLATEEEPIRKVARQAITLLHYDPDTGADRGKAEHATEPCAQACYDCLLSYGNQWDHQSLDRHLIIGLLQEMTTATLDVGGNAGEDRAEVLARLVQGSNELEKHFLHFLDENGYRLPDAAQQTVDDFYVRPDFTFHTPGGDVAIFIDGPVHDTAHQASKDKIDQVKLEDEAGWMVLRFHHEDNRTDACGTHPSWREVVTDNPSVFGPGKAMS</sequence>
<dbReference type="Pfam" id="PF00270">
    <property type="entry name" value="DEAD"/>
    <property type="match status" value="1"/>
</dbReference>
<dbReference type="InterPro" id="IPR001650">
    <property type="entry name" value="Helicase_C-like"/>
</dbReference>
<dbReference type="RefSeq" id="WP_379793702.1">
    <property type="nucleotide sequence ID" value="NZ_JBHLUD010000001.1"/>
</dbReference>
<evidence type="ECO:0000313" key="6">
    <source>
        <dbReference type="EMBL" id="MFC0539886.1"/>
    </source>
</evidence>
<protein>
    <submittedName>
        <fullName evidence="6">DEAD/DEAH box helicase</fullName>
    </submittedName>
</protein>
<dbReference type="PROSITE" id="PS51194">
    <property type="entry name" value="HELICASE_CTER"/>
    <property type="match status" value="1"/>
</dbReference>
<dbReference type="PANTHER" id="PTHR47962">
    <property type="entry name" value="ATP-DEPENDENT HELICASE LHR-RELATED-RELATED"/>
    <property type="match status" value="1"/>
</dbReference>
<dbReference type="Pfam" id="PF00271">
    <property type="entry name" value="Helicase_C"/>
    <property type="match status" value="1"/>
</dbReference>
<evidence type="ECO:0000313" key="7">
    <source>
        <dbReference type="Proteomes" id="UP001589810"/>
    </source>
</evidence>
<dbReference type="PANTHER" id="PTHR47962:SF5">
    <property type="entry name" value="ATP-DEPENDENT HELICASE LHR-RELATED"/>
    <property type="match status" value="1"/>
</dbReference>
<evidence type="ECO:0000259" key="4">
    <source>
        <dbReference type="PROSITE" id="PS51192"/>
    </source>
</evidence>
<feature type="coiled-coil region" evidence="3">
    <location>
        <begin position="1134"/>
        <end position="1185"/>
    </location>
</feature>
<dbReference type="Gene3D" id="3.40.50.300">
    <property type="entry name" value="P-loop containing nucleotide triphosphate hydrolases"/>
    <property type="match status" value="2"/>
</dbReference>
<evidence type="ECO:0000256" key="3">
    <source>
        <dbReference type="SAM" id="Coils"/>
    </source>
</evidence>
<dbReference type="GO" id="GO:0004386">
    <property type="term" value="F:helicase activity"/>
    <property type="evidence" value="ECO:0007669"/>
    <property type="project" value="UniProtKB-KW"/>
</dbReference>
<dbReference type="InterPro" id="IPR014001">
    <property type="entry name" value="Helicase_ATP-bd"/>
</dbReference>
<organism evidence="6 7">
    <name type="scientific">Kutzneria chonburiensis</name>
    <dbReference type="NCBI Taxonomy" id="1483604"/>
    <lineage>
        <taxon>Bacteria</taxon>
        <taxon>Bacillati</taxon>
        <taxon>Actinomycetota</taxon>
        <taxon>Actinomycetes</taxon>
        <taxon>Pseudonocardiales</taxon>
        <taxon>Pseudonocardiaceae</taxon>
        <taxon>Kutzneria</taxon>
    </lineage>
</organism>
<dbReference type="Pfam" id="PF09369">
    <property type="entry name" value="MZB"/>
    <property type="match status" value="1"/>
</dbReference>
<dbReference type="SUPFAM" id="SSF52540">
    <property type="entry name" value="P-loop containing nucleoside triphosphate hydrolases"/>
    <property type="match status" value="1"/>
</dbReference>
<keyword evidence="3" id="KW-0175">Coiled coil</keyword>
<proteinExistence type="predicted"/>
<dbReference type="PROSITE" id="PS51192">
    <property type="entry name" value="HELICASE_ATP_BIND_1"/>
    <property type="match status" value="1"/>
</dbReference>
<dbReference type="CDD" id="cd17923">
    <property type="entry name" value="DEXHc_Hrq1-like"/>
    <property type="match status" value="1"/>
</dbReference>
<feature type="domain" description="Helicase ATP-binding" evidence="4">
    <location>
        <begin position="95"/>
        <end position="279"/>
    </location>
</feature>
<gene>
    <name evidence="6" type="ORF">ACFFH7_00240</name>
</gene>
<evidence type="ECO:0000256" key="2">
    <source>
        <dbReference type="ARBA" id="ARBA00022840"/>
    </source>
</evidence>
<feature type="domain" description="Helicase C-terminal" evidence="5">
    <location>
        <begin position="841"/>
        <end position="1044"/>
    </location>
</feature>
<keyword evidence="2" id="KW-0067">ATP-binding</keyword>
<dbReference type="InterPro" id="IPR011545">
    <property type="entry name" value="DEAD/DEAH_box_helicase_dom"/>
</dbReference>